<dbReference type="EMBL" id="JAJJMB010017752">
    <property type="protein sequence ID" value="KAI3835237.1"/>
    <property type="molecule type" value="Genomic_DNA"/>
</dbReference>
<accession>A0AAD4RVM5</accession>
<evidence type="ECO:0000313" key="3">
    <source>
        <dbReference type="Proteomes" id="UP001202328"/>
    </source>
</evidence>
<evidence type="ECO:0000313" key="2">
    <source>
        <dbReference type="EMBL" id="KAI3835237.1"/>
    </source>
</evidence>
<organism evidence="2 3">
    <name type="scientific">Papaver atlanticum</name>
    <dbReference type="NCBI Taxonomy" id="357466"/>
    <lineage>
        <taxon>Eukaryota</taxon>
        <taxon>Viridiplantae</taxon>
        <taxon>Streptophyta</taxon>
        <taxon>Embryophyta</taxon>
        <taxon>Tracheophyta</taxon>
        <taxon>Spermatophyta</taxon>
        <taxon>Magnoliopsida</taxon>
        <taxon>Ranunculales</taxon>
        <taxon>Papaveraceae</taxon>
        <taxon>Papaveroideae</taxon>
        <taxon>Papaver</taxon>
    </lineage>
</organism>
<dbReference type="Proteomes" id="UP001202328">
    <property type="component" value="Unassembled WGS sequence"/>
</dbReference>
<comment type="caution">
    <text evidence="2">The sequence shown here is derived from an EMBL/GenBank/DDBJ whole genome shotgun (WGS) entry which is preliminary data.</text>
</comment>
<evidence type="ECO:0000256" key="1">
    <source>
        <dbReference type="SAM" id="MobiDB-lite"/>
    </source>
</evidence>
<feature type="region of interest" description="Disordered" evidence="1">
    <location>
        <begin position="1"/>
        <end position="36"/>
    </location>
</feature>
<gene>
    <name evidence="2" type="ORF">MKW98_020353</name>
</gene>
<name>A0AAD4RVM5_9MAGN</name>
<keyword evidence="3" id="KW-1185">Reference proteome</keyword>
<sequence length="214" mass="24345">MVDEELMNRKTVATSNRDSTPRKGPRATLSPRKSPRLIEKAKKTVGVSLAKMVLDFENHVEEPTQASSQGIVNLNDDSLGTEFWKSTVDKVDIVEEAVNVTKESVLHLQNLNAYDFHPDDQPWSQPLIYIEGEDDADWKEFLHNFSMKSSAGKDSGEDDEDDNYNQLLETDDEVEGSVGFSFKLCFSYNDTRCVNYFFLVGCHDMQLSKKLRNH</sequence>
<proteinExistence type="predicted"/>
<protein>
    <submittedName>
        <fullName evidence="2">Uncharacterized protein</fullName>
    </submittedName>
</protein>
<dbReference type="AlphaFoldDB" id="A0AAD4RVM5"/>
<reference evidence="2" key="1">
    <citation type="submission" date="2022-04" db="EMBL/GenBank/DDBJ databases">
        <title>A functionally conserved STORR gene fusion in Papaver species that diverged 16.8 million years ago.</title>
        <authorList>
            <person name="Catania T."/>
        </authorList>
    </citation>
    <scope>NUCLEOTIDE SEQUENCE</scope>
    <source>
        <strain evidence="2">S-188037</strain>
    </source>
</reference>